<feature type="region of interest" description="Disordered" evidence="2">
    <location>
        <begin position="1"/>
        <end position="31"/>
    </location>
</feature>
<keyword evidence="3" id="KW-0812">Transmembrane</keyword>
<reference evidence="4" key="1">
    <citation type="journal article" date="2014" name="Int. J. Syst. Evol. Microbiol.">
        <title>Complete genome sequence of Corynebacterium casei LMG S-19264T (=DSM 44701T), isolated from a smear-ripened cheese.</title>
        <authorList>
            <consortium name="US DOE Joint Genome Institute (JGI-PGF)"/>
            <person name="Walter F."/>
            <person name="Albersmeier A."/>
            <person name="Kalinowski J."/>
            <person name="Ruckert C."/>
        </authorList>
    </citation>
    <scope>NUCLEOTIDE SEQUENCE</scope>
    <source>
        <strain evidence="4">JCM 1480</strain>
    </source>
</reference>
<dbReference type="InterPro" id="IPR019734">
    <property type="entry name" value="TPR_rpt"/>
</dbReference>
<dbReference type="SUPFAM" id="SSF48452">
    <property type="entry name" value="TPR-like"/>
    <property type="match status" value="1"/>
</dbReference>
<comment type="caution">
    <text evidence="4">The sequence shown here is derived from an EMBL/GenBank/DDBJ whole genome shotgun (WGS) entry which is preliminary data.</text>
</comment>
<gene>
    <name evidence="4" type="ORF">GCM10009769_00600</name>
</gene>
<dbReference type="Pfam" id="PF13432">
    <property type="entry name" value="TPR_16"/>
    <property type="match status" value="2"/>
</dbReference>
<feature type="transmembrane region" description="Helical" evidence="3">
    <location>
        <begin position="346"/>
        <end position="365"/>
    </location>
</feature>
<dbReference type="Proteomes" id="UP000648535">
    <property type="component" value="Unassembled WGS sequence"/>
</dbReference>
<dbReference type="Gene3D" id="1.25.40.10">
    <property type="entry name" value="Tetratricopeptide repeat domain"/>
    <property type="match status" value="1"/>
</dbReference>
<evidence type="ECO:0000256" key="3">
    <source>
        <dbReference type="SAM" id="Phobius"/>
    </source>
</evidence>
<feature type="compositionally biased region" description="Polar residues" evidence="2">
    <location>
        <begin position="390"/>
        <end position="399"/>
    </location>
</feature>
<evidence type="ECO:0000313" key="4">
    <source>
        <dbReference type="EMBL" id="GGK86500.1"/>
    </source>
</evidence>
<evidence type="ECO:0000313" key="5">
    <source>
        <dbReference type="Proteomes" id="UP000648535"/>
    </source>
</evidence>
<evidence type="ECO:0000256" key="2">
    <source>
        <dbReference type="SAM" id="MobiDB-lite"/>
    </source>
</evidence>
<accession>A0A8H9G6K9</accession>
<keyword evidence="1" id="KW-0802">TPR repeat</keyword>
<feature type="transmembrane region" description="Helical" evidence="3">
    <location>
        <begin position="279"/>
        <end position="300"/>
    </location>
</feature>
<dbReference type="SMART" id="SM00028">
    <property type="entry name" value="TPR"/>
    <property type="match status" value="2"/>
</dbReference>
<feature type="compositionally biased region" description="Low complexity" evidence="2">
    <location>
        <begin position="380"/>
        <end position="389"/>
    </location>
</feature>
<dbReference type="PROSITE" id="PS50005">
    <property type="entry name" value="TPR"/>
    <property type="match status" value="1"/>
</dbReference>
<dbReference type="EMBL" id="BMOI01000001">
    <property type="protein sequence ID" value="GGK86500.1"/>
    <property type="molecule type" value="Genomic_DNA"/>
</dbReference>
<evidence type="ECO:0000256" key="1">
    <source>
        <dbReference type="PROSITE-ProRule" id="PRU00339"/>
    </source>
</evidence>
<protein>
    <recommendedName>
        <fullName evidence="6">Tetratricopeptide repeat protein</fullName>
    </recommendedName>
</protein>
<feature type="region of interest" description="Disordered" evidence="2">
    <location>
        <begin position="380"/>
        <end position="399"/>
    </location>
</feature>
<keyword evidence="3" id="KW-1133">Transmembrane helix</keyword>
<sequence>MRVRPAPPVLGAGTASDDRYSSDVTGTSAGGASRVGVHRAAAFVAAGQPREALAVLAAAGPEENETAAAQRVRALALLAVDEVDDALGAARQAVGLDPDDGTGLWLTSTLLLRTGDQAGAVDAARRAVVVAPTSWRSHAAVADALFLDPARRVEALRASYEAVRLAPEEPDVHRRHGDLLLAAGRHRDAQAAYRRGLELAPGTTGTRHNLAVSRLRGGHEGESALAFSSVLATDPTDATARRNFVVAVVNPLARVRGMLGFTAVMTGLMSLGVTGDAEIARLTTILLPVTGIVGAVVVALRFVAETRSRTRSVVATARRAVPGWTALAAVTLAALIVSVVSVFLPLAAALVAQAVVLACAVLGSLQSRRILVAFPRTRPAPPTVAAAPTDESSPWRNPA</sequence>
<feature type="transmembrane region" description="Helical" evidence="3">
    <location>
        <begin position="321"/>
        <end position="340"/>
    </location>
</feature>
<evidence type="ECO:0008006" key="6">
    <source>
        <dbReference type="Google" id="ProtNLM"/>
    </source>
</evidence>
<proteinExistence type="predicted"/>
<dbReference type="AlphaFoldDB" id="A0A8H9G6K9"/>
<keyword evidence="3" id="KW-0472">Membrane</keyword>
<name>A0A8H9G6K9_9MICO</name>
<dbReference type="InterPro" id="IPR011990">
    <property type="entry name" value="TPR-like_helical_dom_sf"/>
</dbReference>
<reference evidence="4" key="2">
    <citation type="submission" date="2020-09" db="EMBL/GenBank/DDBJ databases">
        <authorList>
            <person name="Sun Q."/>
            <person name="Ohkuma M."/>
        </authorList>
    </citation>
    <scope>NUCLEOTIDE SEQUENCE</scope>
    <source>
        <strain evidence="4">JCM 1480</strain>
    </source>
</reference>
<organism evidence="4 5">
    <name type="scientific">Curtobacterium luteum</name>
    <dbReference type="NCBI Taxonomy" id="33881"/>
    <lineage>
        <taxon>Bacteria</taxon>
        <taxon>Bacillati</taxon>
        <taxon>Actinomycetota</taxon>
        <taxon>Actinomycetes</taxon>
        <taxon>Micrococcales</taxon>
        <taxon>Microbacteriaceae</taxon>
        <taxon>Curtobacterium</taxon>
    </lineage>
</organism>
<feature type="repeat" description="TPR" evidence="1">
    <location>
        <begin position="170"/>
        <end position="203"/>
    </location>
</feature>